<dbReference type="PANTHER" id="PTHR46205:SF3">
    <property type="entry name" value="LOQUACIOUS, ISOFORM B"/>
    <property type="match status" value="1"/>
</dbReference>
<dbReference type="InterPro" id="IPR014720">
    <property type="entry name" value="dsRBD_dom"/>
</dbReference>
<comment type="caution">
    <text evidence="5">The sequence shown here is derived from an EMBL/GenBank/DDBJ whole genome shotgun (WGS) entry which is preliminary data.</text>
</comment>
<reference evidence="5 6" key="1">
    <citation type="submission" date="2024-02" db="EMBL/GenBank/DDBJ databases">
        <authorList>
            <person name="Vignale AGUSTIN F."/>
            <person name="Sosa J E."/>
            <person name="Modenutti C."/>
        </authorList>
    </citation>
    <scope>NUCLEOTIDE SEQUENCE [LARGE SCALE GENOMIC DNA]</scope>
</reference>
<feature type="domain" description="DRBM" evidence="4">
    <location>
        <begin position="99"/>
        <end position="136"/>
    </location>
</feature>
<evidence type="ECO:0000313" key="6">
    <source>
        <dbReference type="Proteomes" id="UP001642360"/>
    </source>
</evidence>
<evidence type="ECO:0000313" key="5">
    <source>
        <dbReference type="EMBL" id="CAK9152509.1"/>
    </source>
</evidence>
<feature type="domain" description="DRBM" evidence="4">
    <location>
        <begin position="204"/>
        <end position="274"/>
    </location>
</feature>
<sequence length="323" mass="35147">MGLSDFFDSCTHVSATEFAFQPIIDDNEIVSLPMLHHLGSVLFLGEEIPLGQSNRELDIELGRVDPYADTTAGALQDIAFKCGAKVEFRPGLVSSTDLQFSMEVLFAGEKIGEGIGRTRREAQHQAAEGSLMNLADKYLSRLKPDSSSVHGEGSRFANDNSFMSEMNSFGYQSLPKEDSVSFSASSEPPRVLDPRLEASKKSMGSVSALNELCMVEGLAVAFQTQPQLSVNPGQKNEVYAQVEIDGQVLGKGIGLTLDEAKMQAAEKALGSLKSMLGQFSHKRQGSPRQLQGMSSKRLKPEFPRVLQRMPSSARYPRNASPVP</sequence>
<keyword evidence="1 2" id="KW-0694">RNA-binding</keyword>
<dbReference type="EMBL" id="CAUOFW020002280">
    <property type="protein sequence ID" value="CAK9152509.1"/>
    <property type="molecule type" value="Genomic_DNA"/>
</dbReference>
<evidence type="ECO:0000256" key="3">
    <source>
        <dbReference type="SAM" id="MobiDB-lite"/>
    </source>
</evidence>
<dbReference type="AlphaFoldDB" id="A0ABC8S5R7"/>
<keyword evidence="6" id="KW-1185">Reference proteome</keyword>
<feature type="region of interest" description="Disordered" evidence="3">
    <location>
        <begin position="278"/>
        <end position="323"/>
    </location>
</feature>
<dbReference type="Pfam" id="PF00035">
    <property type="entry name" value="dsrm"/>
    <property type="match status" value="2"/>
</dbReference>
<gene>
    <name evidence="5" type="ORF">ILEXP_LOCUS20738</name>
</gene>
<evidence type="ECO:0000259" key="4">
    <source>
        <dbReference type="PROSITE" id="PS50137"/>
    </source>
</evidence>
<dbReference type="Gene3D" id="3.30.160.20">
    <property type="match status" value="2"/>
</dbReference>
<dbReference type="SUPFAM" id="SSF54768">
    <property type="entry name" value="dsRNA-binding domain-like"/>
    <property type="match status" value="2"/>
</dbReference>
<evidence type="ECO:0000256" key="1">
    <source>
        <dbReference type="ARBA" id="ARBA00022884"/>
    </source>
</evidence>
<organism evidence="5 6">
    <name type="scientific">Ilex paraguariensis</name>
    <name type="common">yerba mate</name>
    <dbReference type="NCBI Taxonomy" id="185542"/>
    <lineage>
        <taxon>Eukaryota</taxon>
        <taxon>Viridiplantae</taxon>
        <taxon>Streptophyta</taxon>
        <taxon>Embryophyta</taxon>
        <taxon>Tracheophyta</taxon>
        <taxon>Spermatophyta</taxon>
        <taxon>Magnoliopsida</taxon>
        <taxon>eudicotyledons</taxon>
        <taxon>Gunneridae</taxon>
        <taxon>Pentapetalae</taxon>
        <taxon>asterids</taxon>
        <taxon>campanulids</taxon>
        <taxon>Aquifoliales</taxon>
        <taxon>Aquifoliaceae</taxon>
        <taxon>Ilex</taxon>
    </lineage>
</organism>
<dbReference type="PANTHER" id="PTHR46205">
    <property type="entry name" value="LOQUACIOUS, ISOFORM B"/>
    <property type="match status" value="1"/>
</dbReference>
<dbReference type="GO" id="GO:0003723">
    <property type="term" value="F:RNA binding"/>
    <property type="evidence" value="ECO:0007669"/>
    <property type="project" value="UniProtKB-UniRule"/>
</dbReference>
<protein>
    <recommendedName>
        <fullName evidence="4">DRBM domain-containing protein</fullName>
    </recommendedName>
</protein>
<dbReference type="Proteomes" id="UP001642360">
    <property type="component" value="Unassembled WGS sequence"/>
</dbReference>
<dbReference type="InterPro" id="IPR051247">
    <property type="entry name" value="RLC_Component"/>
</dbReference>
<dbReference type="SMART" id="SM00358">
    <property type="entry name" value="DSRM"/>
    <property type="match status" value="2"/>
</dbReference>
<proteinExistence type="predicted"/>
<dbReference type="FunFam" id="3.30.160.20:FF:000035">
    <property type="entry name" value="RNA polymerase II C-terminal domain phosphatase-like 2"/>
    <property type="match status" value="1"/>
</dbReference>
<name>A0ABC8S5R7_9AQUA</name>
<accession>A0ABC8S5R7</accession>
<evidence type="ECO:0000256" key="2">
    <source>
        <dbReference type="PROSITE-ProRule" id="PRU00266"/>
    </source>
</evidence>
<dbReference type="PROSITE" id="PS50137">
    <property type="entry name" value="DS_RBD"/>
    <property type="match status" value="2"/>
</dbReference>